<sequence>CEILDQLTERDRTGATGTLEFMAPELLAVDERGRYRKEYSQKSDMWSLGMVLYYLCYSKLPYRQIDDVDLLKHDIINFKNVSFPDNGMTSNRRISSQLRNLITCLLSRNAKSRPSCDEILKSFGDMRSTFVSMETMNIYDE</sequence>
<protein>
    <submittedName>
        <fullName evidence="1">29513_t:CDS:1</fullName>
    </submittedName>
</protein>
<name>A0ACA9S8E4_9GLOM</name>
<evidence type="ECO:0000313" key="2">
    <source>
        <dbReference type="Proteomes" id="UP000789920"/>
    </source>
</evidence>
<evidence type="ECO:0000313" key="1">
    <source>
        <dbReference type="EMBL" id="CAG8831511.1"/>
    </source>
</evidence>
<feature type="non-terminal residue" evidence="1">
    <location>
        <position position="1"/>
    </location>
</feature>
<gene>
    <name evidence="1" type="ORF">RPERSI_LOCUS28169</name>
</gene>
<reference evidence="1" key="1">
    <citation type="submission" date="2021-06" db="EMBL/GenBank/DDBJ databases">
        <authorList>
            <person name="Kallberg Y."/>
            <person name="Tangrot J."/>
            <person name="Rosling A."/>
        </authorList>
    </citation>
    <scope>NUCLEOTIDE SEQUENCE</scope>
    <source>
        <strain evidence="1">MA461A</strain>
    </source>
</reference>
<dbReference type="EMBL" id="CAJVQC010101592">
    <property type="protein sequence ID" value="CAG8831511.1"/>
    <property type="molecule type" value="Genomic_DNA"/>
</dbReference>
<organism evidence="1 2">
    <name type="scientific">Racocetra persica</name>
    <dbReference type="NCBI Taxonomy" id="160502"/>
    <lineage>
        <taxon>Eukaryota</taxon>
        <taxon>Fungi</taxon>
        <taxon>Fungi incertae sedis</taxon>
        <taxon>Mucoromycota</taxon>
        <taxon>Glomeromycotina</taxon>
        <taxon>Glomeromycetes</taxon>
        <taxon>Diversisporales</taxon>
        <taxon>Gigasporaceae</taxon>
        <taxon>Racocetra</taxon>
    </lineage>
</organism>
<keyword evidence="2" id="KW-1185">Reference proteome</keyword>
<comment type="caution">
    <text evidence="1">The sequence shown here is derived from an EMBL/GenBank/DDBJ whole genome shotgun (WGS) entry which is preliminary data.</text>
</comment>
<feature type="non-terminal residue" evidence="1">
    <location>
        <position position="141"/>
    </location>
</feature>
<proteinExistence type="predicted"/>
<accession>A0ACA9S8E4</accession>
<dbReference type="Proteomes" id="UP000789920">
    <property type="component" value="Unassembled WGS sequence"/>
</dbReference>